<dbReference type="RefSeq" id="WP_244276326.1">
    <property type="nucleotide sequence ID" value="NZ_JAQYXP010000005.1"/>
</dbReference>
<dbReference type="PRINTS" id="PR00039">
    <property type="entry name" value="HTHLYSR"/>
</dbReference>
<comment type="similarity">
    <text evidence="1">Belongs to the LysR transcriptional regulatory family.</text>
</comment>
<dbReference type="CDD" id="cd05466">
    <property type="entry name" value="PBP2_LTTR_substrate"/>
    <property type="match status" value="1"/>
</dbReference>
<dbReference type="EMBL" id="JAQYXP010000005">
    <property type="protein sequence ID" value="MEN3238329.1"/>
    <property type="molecule type" value="Genomic_DNA"/>
</dbReference>
<dbReference type="Gene3D" id="3.40.190.290">
    <property type="match status" value="1"/>
</dbReference>
<evidence type="ECO:0000313" key="8">
    <source>
        <dbReference type="Proteomes" id="UP001407347"/>
    </source>
</evidence>
<evidence type="ECO:0000256" key="2">
    <source>
        <dbReference type="ARBA" id="ARBA00023015"/>
    </source>
</evidence>
<evidence type="ECO:0000259" key="6">
    <source>
        <dbReference type="PROSITE" id="PS50931"/>
    </source>
</evidence>
<dbReference type="Gene3D" id="1.10.10.10">
    <property type="entry name" value="Winged helix-like DNA-binding domain superfamily/Winged helix DNA-binding domain"/>
    <property type="match status" value="1"/>
</dbReference>
<organism evidence="7 8">
    <name type="scientific">Methylobacterium ajmalii</name>
    <dbReference type="NCBI Taxonomy" id="2738439"/>
    <lineage>
        <taxon>Bacteria</taxon>
        <taxon>Pseudomonadati</taxon>
        <taxon>Pseudomonadota</taxon>
        <taxon>Alphaproteobacteria</taxon>
        <taxon>Hyphomicrobiales</taxon>
        <taxon>Methylobacteriaceae</taxon>
        <taxon>Methylobacterium</taxon>
    </lineage>
</organism>
<keyword evidence="4" id="KW-0010">Activator</keyword>
<proteinExistence type="inferred from homology"/>
<accession>A0ABV0A690</accession>
<keyword evidence="3" id="KW-0238">DNA-binding</keyword>
<dbReference type="PANTHER" id="PTHR30293:SF0">
    <property type="entry name" value="NITROGEN ASSIMILATION REGULATORY PROTEIN NAC"/>
    <property type="match status" value="1"/>
</dbReference>
<dbReference type="Proteomes" id="UP001407347">
    <property type="component" value="Unassembled WGS sequence"/>
</dbReference>
<protein>
    <submittedName>
        <fullName evidence="7">LysR family transcriptional regulator</fullName>
    </submittedName>
</protein>
<dbReference type="SUPFAM" id="SSF46785">
    <property type="entry name" value="Winged helix' DNA-binding domain"/>
    <property type="match status" value="1"/>
</dbReference>
<dbReference type="Pfam" id="PF03466">
    <property type="entry name" value="LysR_substrate"/>
    <property type="match status" value="1"/>
</dbReference>
<dbReference type="Pfam" id="PF00126">
    <property type="entry name" value="HTH_1"/>
    <property type="match status" value="1"/>
</dbReference>
<dbReference type="InterPro" id="IPR036388">
    <property type="entry name" value="WH-like_DNA-bd_sf"/>
</dbReference>
<evidence type="ECO:0000256" key="3">
    <source>
        <dbReference type="ARBA" id="ARBA00023125"/>
    </source>
</evidence>
<keyword evidence="8" id="KW-1185">Reference proteome</keyword>
<evidence type="ECO:0000256" key="5">
    <source>
        <dbReference type="ARBA" id="ARBA00023163"/>
    </source>
</evidence>
<keyword evidence="5" id="KW-0804">Transcription</keyword>
<comment type="caution">
    <text evidence="7">The sequence shown here is derived from an EMBL/GenBank/DDBJ whole genome shotgun (WGS) entry which is preliminary data.</text>
</comment>
<evidence type="ECO:0000256" key="1">
    <source>
        <dbReference type="ARBA" id="ARBA00009437"/>
    </source>
</evidence>
<dbReference type="SUPFAM" id="SSF53850">
    <property type="entry name" value="Periplasmic binding protein-like II"/>
    <property type="match status" value="1"/>
</dbReference>
<feature type="domain" description="HTH lysR-type" evidence="6">
    <location>
        <begin position="20"/>
        <end position="77"/>
    </location>
</feature>
<gene>
    <name evidence="7" type="ORF">PUR29_33330</name>
</gene>
<name>A0ABV0A690_9HYPH</name>
<dbReference type="PANTHER" id="PTHR30293">
    <property type="entry name" value="TRANSCRIPTIONAL REGULATORY PROTEIN NAC-RELATED"/>
    <property type="match status" value="1"/>
</dbReference>
<dbReference type="InterPro" id="IPR036390">
    <property type="entry name" value="WH_DNA-bd_sf"/>
</dbReference>
<keyword evidence="2" id="KW-0805">Transcription regulation</keyword>
<dbReference type="PROSITE" id="PS50931">
    <property type="entry name" value="HTH_LYSR"/>
    <property type="match status" value="1"/>
</dbReference>
<dbReference type="InterPro" id="IPR005119">
    <property type="entry name" value="LysR_subst-bd"/>
</dbReference>
<reference evidence="7 8" key="1">
    <citation type="journal article" date="2023" name="PLoS ONE">
        <title>Complete genome assembly of Hawai'i environmental nontuberculous mycobacteria reveals unexpected co-isolation with methylobacteria.</title>
        <authorList>
            <person name="Hendrix J."/>
            <person name="Epperson L.E."/>
            <person name="Tong E.I."/>
            <person name="Chan Y.L."/>
            <person name="Hasan N.A."/>
            <person name="Dawrs S.N."/>
            <person name="Norton G.J."/>
            <person name="Virdi R."/>
            <person name="Crooks J.L."/>
            <person name="Chan E.D."/>
            <person name="Honda J.R."/>
            <person name="Strong M."/>
        </authorList>
    </citation>
    <scope>NUCLEOTIDE SEQUENCE [LARGE SCALE GENOMIC DNA]</scope>
    <source>
        <strain evidence="7 8">NJH_HI04-1</strain>
    </source>
</reference>
<evidence type="ECO:0000256" key="4">
    <source>
        <dbReference type="ARBA" id="ARBA00023159"/>
    </source>
</evidence>
<dbReference type="InterPro" id="IPR000847">
    <property type="entry name" value="LysR_HTH_N"/>
</dbReference>
<evidence type="ECO:0000313" key="7">
    <source>
        <dbReference type="EMBL" id="MEN3238329.1"/>
    </source>
</evidence>
<sequence>MFSTADRRTGAPPEARIPHVDLRQISYFVALFEEGSVTRAAQRMNVVQPALSMQIAKLERELDQRLFERQPKAMVPTAAGRLLHRLVQPILRDVAEARATMAQLSQSVSGRVTAGILSSLSMSVVPSVLARFAATYPQVELSLADGYSSTFIDGVGDGSLDLAVINKPNRRLGLMMEPLLDEEMVVVGGSATPLPIPMPVRTRDLVGLDLVLPSARHGLRLELDRRVGAEDITLSPQIELDLPSAIADFVARSNRFTVLPSIAVSRQLVEGSLKAYRIVAPRITRQLVIIHHPKYPLTPAAMRFVEILGEELSAAAAALQAHIVTGP</sequence>